<comment type="caution">
    <text evidence="3">The sequence shown here is derived from an EMBL/GenBank/DDBJ whole genome shotgun (WGS) entry which is preliminary data.</text>
</comment>
<dbReference type="CDD" id="cd00093">
    <property type="entry name" value="HTH_XRE"/>
    <property type="match status" value="1"/>
</dbReference>
<dbReference type="InterPro" id="IPR010982">
    <property type="entry name" value="Lambda_DNA-bd_dom_sf"/>
</dbReference>
<dbReference type="PANTHER" id="PTHR43236:SF2">
    <property type="entry name" value="BLL0069 PROTEIN"/>
    <property type="match status" value="1"/>
</dbReference>
<proteinExistence type="inferred from homology"/>
<dbReference type="EMBL" id="SSNY01000002">
    <property type="protein sequence ID" value="THF58717.1"/>
    <property type="molecule type" value="Genomic_DNA"/>
</dbReference>
<dbReference type="Gene3D" id="1.10.10.2910">
    <property type="match status" value="1"/>
</dbReference>
<dbReference type="RefSeq" id="WP_136354051.1">
    <property type="nucleotide sequence ID" value="NZ_SSNY01000002.1"/>
</dbReference>
<evidence type="ECO:0000256" key="1">
    <source>
        <dbReference type="ARBA" id="ARBA00007227"/>
    </source>
</evidence>
<dbReference type="InterPro" id="IPR001387">
    <property type="entry name" value="Cro/C1-type_HTH"/>
</dbReference>
<accession>A0ABY2QA60</accession>
<dbReference type="SMART" id="SM00530">
    <property type="entry name" value="HTH_XRE"/>
    <property type="match status" value="1"/>
</dbReference>
<dbReference type="InterPro" id="IPR010359">
    <property type="entry name" value="IrrE_HExxH"/>
</dbReference>
<dbReference type="Pfam" id="PF06114">
    <property type="entry name" value="Peptidase_M78"/>
    <property type="match status" value="1"/>
</dbReference>
<dbReference type="SUPFAM" id="SSF47413">
    <property type="entry name" value="lambda repressor-like DNA-binding domains"/>
    <property type="match status" value="1"/>
</dbReference>
<comment type="similarity">
    <text evidence="1">Belongs to the short-chain fatty acyl-CoA assimilation regulator (ScfR) family.</text>
</comment>
<protein>
    <submittedName>
        <fullName evidence="3">ImmA/IrrE family metallo-endopeptidase</fullName>
    </submittedName>
</protein>
<dbReference type="InterPro" id="IPR052345">
    <property type="entry name" value="Rad_response_metalloprotease"/>
</dbReference>
<evidence type="ECO:0000313" key="3">
    <source>
        <dbReference type="EMBL" id="THF58717.1"/>
    </source>
</evidence>
<dbReference type="Gene3D" id="1.10.260.40">
    <property type="entry name" value="lambda repressor-like DNA-binding domains"/>
    <property type="match status" value="1"/>
</dbReference>
<name>A0ABY2QA60_9HYPH</name>
<sequence>MLVSDINPAVLEWARTTAGLSYEDAAQRIGLSDTQKATAAEKLEAIERGERAPTPAQLNKMAAAYYRPLLSLYMSEPPRRADRGEDFRTTAELVAPDEAARLDALVRDVRARHAILQDMMADDEDAEARIFVGSLEITVPIPAAANRIRNALGLVDDNGIRKRASKPGDLFADLRRRVEALGVFVILLGDLGNYRTAIPPSVFRGFAVADRLAPLIVINDQDAKAAWSFTLIHELVHVFVGSTGVSGAPTTVPPNTPTARVERFCNDVAGEVLLPTDALTHIQPVHTANEVLTLAGALAEVWKVSTTMAAYRLWRTGKADTNAYREAHHILTEQWRLNRQRDKEKAKDQDTGPNFYVVRRHRLGDALINFVGRNLRADAVTHTTAAKVFGVRPGSVEGLLAGVPGLGGARPARGR</sequence>
<reference evidence="3 4" key="1">
    <citation type="submission" date="2019-04" db="EMBL/GenBank/DDBJ databases">
        <title>Mesorhizobium composti sp. nov., isolated from compost.</title>
        <authorList>
            <person name="Lin S.-Y."/>
            <person name="Hameed A."/>
            <person name="Hsieh Y.-T."/>
            <person name="Young C.-C."/>
        </authorList>
    </citation>
    <scope>NUCLEOTIDE SEQUENCE [LARGE SCALE GENOMIC DNA]</scope>
    <source>
        <strain evidence="3 4">CC-YTH430</strain>
    </source>
</reference>
<organism evidence="3 4">
    <name type="scientific">Ollibium composti</name>
    <dbReference type="NCBI Taxonomy" id="2675109"/>
    <lineage>
        <taxon>Bacteria</taxon>
        <taxon>Pseudomonadati</taxon>
        <taxon>Pseudomonadota</taxon>
        <taxon>Alphaproteobacteria</taxon>
        <taxon>Hyphomicrobiales</taxon>
        <taxon>Phyllobacteriaceae</taxon>
        <taxon>Ollibium</taxon>
    </lineage>
</organism>
<dbReference type="PANTHER" id="PTHR43236">
    <property type="entry name" value="ANTITOXIN HIGA1"/>
    <property type="match status" value="1"/>
</dbReference>
<dbReference type="Proteomes" id="UP000306441">
    <property type="component" value="Unassembled WGS sequence"/>
</dbReference>
<gene>
    <name evidence="3" type="ORF">E6C48_03400</name>
</gene>
<keyword evidence="4" id="KW-1185">Reference proteome</keyword>
<feature type="domain" description="HTH cro/C1-type" evidence="2">
    <location>
        <begin position="10"/>
        <end position="72"/>
    </location>
</feature>
<evidence type="ECO:0000313" key="4">
    <source>
        <dbReference type="Proteomes" id="UP000306441"/>
    </source>
</evidence>
<evidence type="ECO:0000259" key="2">
    <source>
        <dbReference type="SMART" id="SM00530"/>
    </source>
</evidence>